<feature type="compositionally biased region" description="Basic and acidic residues" evidence="1">
    <location>
        <begin position="7"/>
        <end position="21"/>
    </location>
</feature>
<proteinExistence type="predicted"/>
<dbReference type="PANTHER" id="PTHR34365">
    <property type="entry name" value="ENOLASE (DUF1399)"/>
    <property type="match status" value="1"/>
</dbReference>
<feature type="region of interest" description="Disordered" evidence="1">
    <location>
        <begin position="242"/>
        <end position="286"/>
    </location>
</feature>
<gene>
    <name evidence="2" type="ORF">SUNI508_04940</name>
</gene>
<comment type="caution">
    <text evidence="2">The sequence shown here is derived from an EMBL/GenBank/DDBJ whole genome shotgun (WGS) entry which is preliminary data.</text>
</comment>
<evidence type="ECO:0000256" key="1">
    <source>
        <dbReference type="SAM" id="MobiDB-lite"/>
    </source>
</evidence>
<accession>A0ABR2V6U9</accession>
<feature type="region of interest" description="Disordered" evidence="1">
    <location>
        <begin position="1"/>
        <end position="30"/>
    </location>
</feature>
<dbReference type="EMBL" id="JARVKF010000124">
    <property type="protein sequence ID" value="KAK9422261.1"/>
    <property type="molecule type" value="Genomic_DNA"/>
</dbReference>
<protein>
    <submittedName>
        <fullName evidence="2">Uncharacterized protein</fullName>
    </submittedName>
</protein>
<dbReference type="Pfam" id="PF07173">
    <property type="entry name" value="GRDP-like"/>
    <property type="match status" value="1"/>
</dbReference>
<feature type="compositionally biased region" description="Polar residues" evidence="1">
    <location>
        <begin position="206"/>
        <end position="216"/>
    </location>
</feature>
<evidence type="ECO:0000313" key="3">
    <source>
        <dbReference type="Proteomes" id="UP001408356"/>
    </source>
</evidence>
<evidence type="ECO:0000313" key="2">
    <source>
        <dbReference type="EMBL" id="KAK9422261.1"/>
    </source>
</evidence>
<dbReference type="Proteomes" id="UP001408356">
    <property type="component" value="Unassembled WGS sequence"/>
</dbReference>
<name>A0ABR2V6U9_9PEZI</name>
<feature type="compositionally biased region" description="Low complexity" evidence="1">
    <location>
        <begin position="260"/>
        <end position="274"/>
    </location>
</feature>
<reference evidence="2 3" key="1">
    <citation type="journal article" date="2024" name="J. Plant Pathol.">
        <title>Sequence and assembly of the genome of Seiridium unicorne, isolate CBS 538.82, causal agent of cypress canker disease.</title>
        <authorList>
            <person name="Scali E."/>
            <person name="Rocca G.D."/>
            <person name="Danti R."/>
            <person name="Garbelotto M."/>
            <person name="Barberini S."/>
            <person name="Baroncelli R."/>
            <person name="Emiliani G."/>
        </authorList>
    </citation>
    <scope>NUCLEOTIDE SEQUENCE [LARGE SCALE GENOMIC DNA]</scope>
    <source>
        <strain evidence="2 3">BM-138-508</strain>
    </source>
</reference>
<organism evidence="2 3">
    <name type="scientific">Seiridium unicorne</name>
    <dbReference type="NCBI Taxonomy" id="138068"/>
    <lineage>
        <taxon>Eukaryota</taxon>
        <taxon>Fungi</taxon>
        <taxon>Dikarya</taxon>
        <taxon>Ascomycota</taxon>
        <taxon>Pezizomycotina</taxon>
        <taxon>Sordariomycetes</taxon>
        <taxon>Xylariomycetidae</taxon>
        <taxon>Amphisphaeriales</taxon>
        <taxon>Sporocadaceae</taxon>
        <taxon>Seiridium</taxon>
    </lineage>
</organism>
<dbReference type="PANTHER" id="PTHR34365:SF7">
    <property type="entry name" value="GLYCINE-RICH DOMAIN-CONTAINING PROTEIN 1"/>
    <property type="match status" value="1"/>
</dbReference>
<dbReference type="InterPro" id="IPR009836">
    <property type="entry name" value="GRDP-like"/>
</dbReference>
<keyword evidence="3" id="KW-1185">Reference proteome</keyword>
<feature type="region of interest" description="Disordered" evidence="1">
    <location>
        <begin position="198"/>
        <end position="217"/>
    </location>
</feature>
<sequence length="345" mass="38752">MPTMYRHSNDQLKKIDKDIDRAGTTAPHPLSRSARIQTRWMMSRYWDELISIRAGPQDAINWLDGSAPRLTMEKLLKEHERFFDIASKNPGEFITRTLDVDLAWHTHQLSPKQYFKYTDKKTGTFTDHNHKVDGNRLAVFFDGMAKTYEKKYGEVYSGCIRWFCESIRFMYASSLSKQFTSKKDPAAPEAWRTTIEPTAEPPHISSHFSVQPISERNGSRRTERLLFHNELDTNFAKLQKQLDQGSLKKDHKKSFSAIFKPSSPKTSNNDSSSTTMGPRGQDSATHWGKAIPLAGPWASSTHATPTEQTYAAPPGAIHQSLGNSGVYTTGTCGGMTRSGNGTGSK</sequence>